<keyword evidence="3" id="KW-1185">Reference proteome</keyword>
<feature type="transmembrane region" description="Helical" evidence="1">
    <location>
        <begin position="5"/>
        <end position="22"/>
    </location>
</feature>
<gene>
    <name evidence="2" type="ORF">GCM10010124_33700</name>
</gene>
<keyword evidence="1" id="KW-0812">Transmembrane</keyword>
<evidence type="ECO:0008006" key="4">
    <source>
        <dbReference type="Google" id="ProtNLM"/>
    </source>
</evidence>
<evidence type="ECO:0000313" key="2">
    <source>
        <dbReference type="EMBL" id="GGK38139.1"/>
    </source>
</evidence>
<proteinExistence type="predicted"/>
<dbReference type="AlphaFoldDB" id="A0A8J3BT64"/>
<keyword evidence="1" id="KW-0472">Membrane</keyword>
<feature type="transmembrane region" description="Helical" evidence="1">
    <location>
        <begin position="37"/>
        <end position="61"/>
    </location>
</feature>
<comment type="caution">
    <text evidence="2">The sequence shown here is derived from an EMBL/GenBank/DDBJ whole genome shotgun (WGS) entry which is preliminary data.</text>
</comment>
<dbReference type="EMBL" id="BMQC01000014">
    <property type="protein sequence ID" value="GGK38139.1"/>
    <property type="molecule type" value="Genomic_DNA"/>
</dbReference>
<evidence type="ECO:0000313" key="3">
    <source>
        <dbReference type="Proteomes" id="UP000662200"/>
    </source>
</evidence>
<reference evidence="2" key="1">
    <citation type="journal article" date="2014" name="Int. J. Syst. Evol. Microbiol.">
        <title>Complete genome sequence of Corynebacterium casei LMG S-19264T (=DSM 44701T), isolated from a smear-ripened cheese.</title>
        <authorList>
            <consortium name="US DOE Joint Genome Institute (JGI-PGF)"/>
            <person name="Walter F."/>
            <person name="Albersmeier A."/>
            <person name="Kalinowski J."/>
            <person name="Ruckert C."/>
        </authorList>
    </citation>
    <scope>NUCLEOTIDE SEQUENCE</scope>
    <source>
        <strain evidence="2">JCM 3091</strain>
    </source>
</reference>
<sequence>MSYQLWSWLLTAVGVTGLYLAGRNSWTGWAVGLASQLLWLAYSVTTGQWGFLVSVFAYGAVHARNLHRTIARNRQAAAAAHKSEVKS</sequence>
<protein>
    <recommendedName>
        <fullName evidence="4">Nicotinate ribosyltransferase</fullName>
    </recommendedName>
</protein>
<evidence type="ECO:0000256" key="1">
    <source>
        <dbReference type="SAM" id="Phobius"/>
    </source>
</evidence>
<dbReference type="RefSeq" id="WP_229789799.1">
    <property type="nucleotide sequence ID" value="NZ_BMQC01000014.1"/>
</dbReference>
<keyword evidence="1" id="KW-1133">Transmembrane helix</keyword>
<name>A0A8J3BT64_9ACTN</name>
<dbReference type="Proteomes" id="UP000662200">
    <property type="component" value="Unassembled WGS sequence"/>
</dbReference>
<organism evidence="2 3">
    <name type="scientific">Pilimelia terevasa</name>
    <dbReference type="NCBI Taxonomy" id="53372"/>
    <lineage>
        <taxon>Bacteria</taxon>
        <taxon>Bacillati</taxon>
        <taxon>Actinomycetota</taxon>
        <taxon>Actinomycetes</taxon>
        <taxon>Micromonosporales</taxon>
        <taxon>Micromonosporaceae</taxon>
        <taxon>Pilimelia</taxon>
    </lineage>
</organism>
<accession>A0A8J3BT64</accession>
<reference evidence="2" key="2">
    <citation type="submission" date="2020-09" db="EMBL/GenBank/DDBJ databases">
        <authorList>
            <person name="Sun Q."/>
            <person name="Ohkuma M."/>
        </authorList>
    </citation>
    <scope>NUCLEOTIDE SEQUENCE</scope>
    <source>
        <strain evidence="2">JCM 3091</strain>
    </source>
</reference>